<organism evidence="2 3">
    <name type="scientific">Hypocrea virens (strain Gv29-8 / FGSC 10586)</name>
    <name type="common">Gliocladium virens</name>
    <name type="synonym">Trichoderma virens</name>
    <dbReference type="NCBI Taxonomy" id="413071"/>
    <lineage>
        <taxon>Eukaryota</taxon>
        <taxon>Fungi</taxon>
        <taxon>Dikarya</taxon>
        <taxon>Ascomycota</taxon>
        <taxon>Pezizomycotina</taxon>
        <taxon>Sordariomycetes</taxon>
        <taxon>Hypocreomycetidae</taxon>
        <taxon>Hypocreales</taxon>
        <taxon>Hypocreaceae</taxon>
        <taxon>Trichoderma</taxon>
    </lineage>
</organism>
<gene>
    <name evidence="2" type="ORF">TRIVIDRAFT_224635</name>
</gene>
<dbReference type="Proteomes" id="UP000007115">
    <property type="component" value="Unassembled WGS sequence"/>
</dbReference>
<dbReference type="HOGENOM" id="CLU_131621_0_0_1"/>
<dbReference type="OrthoDB" id="4161192at2759"/>
<evidence type="ECO:0000256" key="1">
    <source>
        <dbReference type="SAM" id="MobiDB-lite"/>
    </source>
</evidence>
<dbReference type="EMBL" id="ABDF02000083">
    <property type="protein sequence ID" value="EHK19392.1"/>
    <property type="molecule type" value="Genomic_DNA"/>
</dbReference>
<dbReference type="AlphaFoldDB" id="G9N0V9"/>
<dbReference type="RefSeq" id="XP_013953593.1">
    <property type="nucleotide sequence ID" value="XM_014098118.1"/>
</dbReference>
<dbReference type="GeneID" id="25791890"/>
<dbReference type="OMA" id="DRFCRQC"/>
<evidence type="ECO:0000313" key="2">
    <source>
        <dbReference type="EMBL" id="EHK19392.1"/>
    </source>
</evidence>
<comment type="caution">
    <text evidence="2">The sequence shown here is derived from an EMBL/GenBank/DDBJ whole genome shotgun (WGS) entry which is preliminary data.</text>
</comment>
<evidence type="ECO:0008006" key="4">
    <source>
        <dbReference type="Google" id="ProtNLM"/>
    </source>
</evidence>
<dbReference type="InParanoid" id="G9N0V9"/>
<name>G9N0V9_HYPVG</name>
<feature type="region of interest" description="Disordered" evidence="1">
    <location>
        <begin position="120"/>
        <end position="154"/>
    </location>
</feature>
<protein>
    <recommendedName>
        <fullName evidence="4">Zinc-ribbon domain-containing protein</fullName>
    </recommendedName>
</protein>
<sequence>MFNRRRRPVLGAAVLVGASRAAARHEVQRQAVAESQREMDIQREVEVRRLREVEMEQRTQRAVDEAMKKAALENPAPQQSPAVMMVQPPPQQFYNNQQPIPIQSPGQSYTVGTNMMPGLQPEQIMRAPSPQPPAYSSESLSQDRPKSAQGIGSASPALESSVRYCSQCGFSCQIGDKFCSRCGSKQVP</sequence>
<proteinExistence type="predicted"/>
<accession>G9N0V9</accession>
<reference evidence="2 3" key="1">
    <citation type="journal article" date="2011" name="Genome Biol.">
        <title>Comparative genome sequence analysis underscores mycoparasitism as the ancestral life style of Trichoderma.</title>
        <authorList>
            <person name="Kubicek C.P."/>
            <person name="Herrera-Estrella A."/>
            <person name="Seidl-Seiboth V."/>
            <person name="Martinez D.A."/>
            <person name="Druzhinina I.S."/>
            <person name="Thon M."/>
            <person name="Zeilinger S."/>
            <person name="Casas-Flores S."/>
            <person name="Horwitz B.A."/>
            <person name="Mukherjee P.K."/>
            <person name="Mukherjee M."/>
            <person name="Kredics L."/>
            <person name="Alcaraz L.D."/>
            <person name="Aerts A."/>
            <person name="Antal Z."/>
            <person name="Atanasova L."/>
            <person name="Cervantes-Badillo M.G."/>
            <person name="Challacombe J."/>
            <person name="Chertkov O."/>
            <person name="McCluskey K."/>
            <person name="Coulpier F."/>
            <person name="Deshpande N."/>
            <person name="von Doehren H."/>
            <person name="Ebbole D.J."/>
            <person name="Esquivel-Naranjo E.U."/>
            <person name="Fekete E."/>
            <person name="Flipphi M."/>
            <person name="Glaser F."/>
            <person name="Gomez-Rodriguez E.Y."/>
            <person name="Gruber S."/>
            <person name="Han C."/>
            <person name="Henrissat B."/>
            <person name="Hermosa R."/>
            <person name="Hernandez-Onate M."/>
            <person name="Karaffa L."/>
            <person name="Kosti I."/>
            <person name="Le Crom S."/>
            <person name="Lindquist E."/>
            <person name="Lucas S."/>
            <person name="Luebeck M."/>
            <person name="Luebeck P.S."/>
            <person name="Margeot A."/>
            <person name="Metz B."/>
            <person name="Misra M."/>
            <person name="Nevalainen H."/>
            <person name="Omann M."/>
            <person name="Packer N."/>
            <person name="Perrone G."/>
            <person name="Uresti-Rivera E.E."/>
            <person name="Salamov A."/>
            <person name="Schmoll M."/>
            <person name="Seiboth B."/>
            <person name="Shapiro H."/>
            <person name="Sukno S."/>
            <person name="Tamayo-Ramos J.A."/>
            <person name="Tisch D."/>
            <person name="Wiest A."/>
            <person name="Wilkinson H.H."/>
            <person name="Zhang M."/>
            <person name="Coutinho P.M."/>
            <person name="Kenerley C.M."/>
            <person name="Monte E."/>
            <person name="Baker S.E."/>
            <person name="Grigoriev I.V."/>
        </authorList>
    </citation>
    <scope>NUCLEOTIDE SEQUENCE [LARGE SCALE GENOMIC DNA]</scope>
    <source>
        <strain evidence="3">Gv29-8 / FGSC 10586</strain>
    </source>
</reference>
<dbReference type="VEuPathDB" id="FungiDB:TRIVIDRAFT_224635"/>
<keyword evidence="3" id="KW-1185">Reference proteome</keyword>
<dbReference type="eggNOG" id="ENOG502T385">
    <property type="taxonomic scope" value="Eukaryota"/>
</dbReference>
<evidence type="ECO:0000313" key="3">
    <source>
        <dbReference type="Proteomes" id="UP000007115"/>
    </source>
</evidence>